<reference evidence="5 6" key="1">
    <citation type="journal article" date="2014" name="Appl. Environ. Microbiol.">
        <title>Insights into the Microbial Degradation of Rubber and Gutta-Percha by Analysis of the Complete Genome of Nocardia nova SH22a.</title>
        <authorList>
            <person name="Luo Q."/>
            <person name="Hiessl S."/>
            <person name="Poehlein A."/>
            <person name="Daniel R."/>
            <person name="Steinbuchel A."/>
        </authorList>
    </citation>
    <scope>NUCLEOTIDE SEQUENCE [LARGE SCALE GENOMIC DNA]</scope>
    <source>
        <strain evidence="5">SH22a</strain>
    </source>
</reference>
<evidence type="ECO:0000256" key="2">
    <source>
        <dbReference type="ARBA" id="ARBA00006411"/>
    </source>
</evidence>
<keyword evidence="3" id="KW-0963">Cytoplasm</keyword>
<comment type="subcellular location">
    <subcellularLocation>
        <location evidence="1">Cytoplasm</location>
    </subcellularLocation>
</comment>
<keyword evidence="6" id="KW-1185">Reference proteome</keyword>
<keyword evidence="4" id="KW-0143">Chaperone</keyword>
<evidence type="ECO:0000313" key="5">
    <source>
        <dbReference type="EMBL" id="AHH17027.1"/>
    </source>
</evidence>
<name>W5TCP7_9NOCA</name>
<evidence type="ECO:0000256" key="4">
    <source>
        <dbReference type="ARBA" id="ARBA00023186"/>
    </source>
</evidence>
<dbReference type="eggNOG" id="ENOG5031GD8">
    <property type="taxonomic scope" value="Bacteria"/>
</dbReference>
<dbReference type="AlphaFoldDB" id="W5TCP7"/>
<dbReference type="PATRIC" id="fig|1415166.3.peg.2269"/>
<evidence type="ECO:0000313" key="6">
    <source>
        <dbReference type="Proteomes" id="UP000019150"/>
    </source>
</evidence>
<evidence type="ECO:0000256" key="1">
    <source>
        <dbReference type="ARBA" id="ARBA00004496"/>
    </source>
</evidence>
<protein>
    <submittedName>
        <fullName evidence="5">EspG family protein</fullName>
    </submittedName>
</protein>
<dbReference type="Pfam" id="PF14011">
    <property type="entry name" value="ESX-1_EspG"/>
    <property type="match status" value="1"/>
</dbReference>
<dbReference type="HOGENOM" id="CLU_095667_0_0_11"/>
<dbReference type="Proteomes" id="UP000019150">
    <property type="component" value="Chromosome"/>
</dbReference>
<dbReference type="EMBL" id="CP006850">
    <property type="protein sequence ID" value="AHH17027.1"/>
    <property type="molecule type" value="Genomic_DNA"/>
</dbReference>
<comment type="similarity">
    <text evidence="2">Belongs to the EspG family.</text>
</comment>
<dbReference type="InterPro" id="IPR025734">
    <property type="entry name" value="EspG"/>
</dbReference>
<organism evidence="5 6">
    <name type="scientific">Nocardia nova SH22a</name>
    <dbReference type="NCBI Taxonomy" id="1415166"/>
    <lineage>
        <taxon>Bacteria</taxon>
        <taxon>Bacillati</taxon>
        <taxon>Actinomycetota</taxon>
        <taxon>Actinomycetes</taxon>
        <taxon>Mycobacteriales</taxon>
        <taxon>Nocardiaceae</taxon>
        <taxon>Nocardia</taxon>
    </lineage>
</organism>
<sequence>MSTEIPALHSSRFSAQEFEILLAAYGRDRLPYPIQFTTSATDFDDLRTQREAAVDTLLTKHSAELVRAVEVLLDPEGRVESKGFGGPGLTQVYRFHGAIRDESAAAVRQEPGPSEETGGDVIVTCCAAGQLAQHLVRSLPRRPAGTGAPIEVRRDDVIADRHRPVRRAYEPTLVERLDGLFKRPRTGLGEIRIHPGAAVDSRPAPARGFWWMDYEDGRYYVRTGDPIIAKPLPPKAMATEIHRLLSLTRRYHREDRDHEEYLRTR</sequence>
<proteinExistence type="inferred from homology"/>
<dbReference type="KEGG" id="nno:NONO_c22290"/>
<evidence type="ECO:0000256" key="3">
    <source>
        <dbReference type="ARBA" id="ARBA00022490"/>
    </source>
</evidence>
<accession>W5TCP7</accession>
<dbReference type="STRING" id="1415166.NONO_c22290"/>
<gene>
    <name evidence="5" type="ORF">NONO_c22290</name>
</gene>